<dbReference type="PANTHER" id="PTHR34860">
    <property type="entry name" value="REPRESSOR-LIKE PROTEIN SSO7C3"/>
    <property type="match status" value="1"/>
</dbReference>
<dbReference type="PANTHER" id="PTHR34860:SF6">
    <property type="entry name" value="REPRESSOR-LIKE PROTEIN SSO7C3"/>
    <property type="match status" value="1"/>
</dbReference>
<protein>
    <recommendedName>
        <fullName evidence="1">SpoVT-AbrB domain-containing protein</fullName>
    </recommendedName>
</protein>
<evidence type="ECO:0000259" key="1">
    <source>
        <dbReference type="PROSITE" id="PS51740"/>
    </source>
</evidence>
<dbReference type="InterPro" id="IPR007159">
    <property type="entry name" value="SpoVT-AbrB_dom"/>
</dbReference>
<dbReference type="SUPFAM" id="SSF89447">
    <property type="entry name" value="AbrB/MazE/MraZ-like"/>
    <property type="match status" value="1"/>
</dbReference>
<dbReference type="PROSITE" id="PS51740">
    <property type="entry name" value="SPOVT_ABRB"/>
    <property type="match status" value="1"/>
</dbReference>
<dbReference type="AlphaFoldDB" id="A0A644TGB8"/>
<gene>
    <name evidence="2" type="ORF">SDC9_10945</name>
</gene>
<reference evidence="2" key="1">
    <citation type="submission" date="2019-08" db="EMBL/GenBank/DDBJ databases">
        <authorList>
            <person name="Kucharzyk K."/>
            <person name="Murdoch R.W."/>
            <person name="Higgins S."/>
            <person name="Loffler F."/>
        </authorList>
    </citation>
    <scope>NUCLEOTIDE SEQUENCE</scope>
</reference>
<dbReference type="InterPro" id="IPR052975">
    <property type="entry name" value="Repressor-like_regulatory"/>
</dbReference>
<dbReference type="NCBIfam" id="TIGR01439">
    <property type="entry name" value="lp_hng_hel_AbrB"/>
    <property type="match status" value="1"/>
</dbReference>
<organism evidence="2">
    <name type="scientific">bioreactor metagenome</name>
    <dbReference type="NCBI Taxonomy" id="1076179"/>
    <lineage>
        <taxon>unclassified sequences</taxon>
        <taxon>metagenomes</taxon>
        <taxon>ecological metagenomes</taxon>
    </lineage>
</organism>
<evidence type="ECO:0000313" key="2">
    <source>
        <dbReference type="EMBL" id="MPL65282.1"/>
    </source>
</evidence>
<dbReference type="InterPro" id="IPR037914">
    <property type="entry name" value="SpoVT-AbrB_sf"/>
</dbReference>
<dbReference type="GO" id="GO:0003677">
    <property type="term" value="F:DNA binding"/>
    <property type="evidence" value="ECO:0007669"/>
    <property type="project" value="InterPro"/>
</dbReference>
<proteinExistence type="predicted"/>
<accession>A0A644TGB8</accession>
<comment type="caution">
    <text evidence="2">The sequence shown here is derived from an EMBL/GenBank/DDBJ whole genome shotgun (WGS) entry which is preliminary data.</text>
</comment>
<name>A0A644TGB8_9ZZZZ</name>
<dbReference type="Pfam" id="PF04014">
    <property type="entry name" value="MazE_antitoxin"/>
    <property type="match status" value="1"/>
</dbReference>
<dbReference type="EMBL" id="VSSQ01000027">
    <property type="protein sequence ID" value="MPL65282.1"/>
    <property type="molecule type" value="Genomic_DNA"/>
</dbReference>
<feature type="domain" description="SpoVT-AbrB" evidence="1">
    <location>
        <begin position="10"/>
        <end position="56"/>
    </location>
</feature>
<dbReference type="Gene3D" id="2.10.260.10">
    <property type="match status" value="1"/>
</dbReference>
<sequence>MTVSKSNKYMSSVKVGPKGQIVIPKEVRDMFSIQTGDTLILLADSQKGIAIERAEVFNKIADMILSGKAKEIDPESSEEASLTFAREIKKINDSKEEANDRNSDNRSH</sequence>
<dbReference type="SMART" id="SM00966">
    <property type="entry name" value="SpoVT_AbrB"/>
    <property type="match status" value="1"/>
</dbReference>